<dbReference type="Proteomes" id="UP000504638">
    <property type="component" value="Unplaced"/>
</dbReference>
<accession>A0A6G1FTX9</accession>
<reference evidence="3" key="3">
    <citation type="submission" date="2025-04" db="UniProtKB">
        <authorList>
            <consortium name="RefSeq"/>
        </authorList>
    </citation>
    <scope>IDENTIFICATION</scope>
    <source>
        <strain evidence="3">CBS 781.70</strain>
    </source>
</reference>
<reference evidence="1 3" key="1">
    <citation type="submission" date="2020-01" db="EMBL/GenBank/DDBJ databases">
        <authorList>
            <consortium name="DOE Joint Genome Institute"/>
            <person name="Haridas S."/>
            <person name="Albert R."/>
            <person name="Binder M."/>
            <person name="Bloem J."/>
            <person name="Labutti K."/>
            <person name="Salamov A."/>
            <person name="Andreopoulos B."/>
            <person name="Baker S.E."/>
            <person name="Barry K."/>
            <person name="Bills G."/>
            <person name="Bluhm B.H."/>
            <person name="Cannon C."/>
            <person name="Castanera R."/>
            <person name="Culley D.E."/>
            <person name="Daum C."/>
            <person name="Ezra D."/>
            <person name="Gonzalez J.B."/>
            <person name="Henrissat B."/>
            <person name="Kuo A."/>
            <person name="Liang C."/>
            <person name="Lipzen A."/>
            <person name="Lutzoni F."/>
            <person name="Magnuson J."/>
            <person name="Mondo S."/>
            <person name="Nolan M."/>
            <person name="Ohm R."/>
            <person name="Pangilinan J."/>
            <person name="Park H.-J."/>
            <person name="Ramirez L."/>
            <person name="Alfaro M."/>
            <person name="Sun H."/>
            <person name="Tritt A."/>
            <person name="Yoshinaga Y."/>
            <person name="Zwiers L.-H."/>
            <person name="Turgeon B.G."/>
            <person name="Goodwin S.B."/>
            <person name="Spatafora J.W."/>
            <person name="Crous P.W."/>
            <person name="Grigoriev I.V."/>
        </authorList>
    </citation>
    <scope>NUCLEOTIDE SEQUENCE</scope>
    <source>
        <strain evidence="1 3">CBS 781.70</strain>
    </source>
</reference>
<evidence type="ECO:0000313" key="2">
    <source>
        <dbReference type="Proteomes" id="UP000504638"/>
    </source>
</evidence>
<proteinExistence type="predicted"/>
<protein>
    <submittedName>
        <fullName evidence="1 3">Uncharacterized protein</fullName>
    </submittedName>
</protein>
<gene>
    <name evidence="1 3" type="ORF">P152DRAFT_171730</name>
</gene>
<organism evidence="1">
    <name type="scientific">Eremomyces bilateralis CBS 781.70</name>
    <dbReference type="NCBI Taxonomy" id="1392243"/>
    <lineage>
        <taxon>Eukaryota</taxon>
        <taxon>Fungi</taxon>
        <taxon>Dikarya</taxon>
        <taxon>Ascomycota</taxon>
        <taxon>Pezizomycotina</taxon>
        <taxon>Dothideomycetes</taxon>
        <taxon>Dothideomycetes incertae sedis</taxon>
        <taxon>Eremomycetales</taxon>
        <taxon>Eremomycetaceae</taxon>
        <taxon>Eremomyces</taxon>
    </lineage>
</organism>
<sequence>MIASSPSILVPFTFTFQFPPLSLTLHLISHLSFLSHFSPGLFTSADSLFSLTTQLCAVFFITTAFHPPFSTPQSHRKIIFLEIISPVSSSSKLLSQSLDFDKS</sequence>
<reference evidence="3" key="2">
    <citation type="submission" date="2020-04" db="EMBL/GenBank/DDBJ databases">
        <authorList>
            <consortium name="NCBI Genome Project"/>
        </authorList>
    </citation>
    <scope>NUCLEOTIDE SEQUENCE</scope>
    <source>
        <strain evidence="3">CBS 781.70</strain>
    </source>
</reference>
<dbReference type="EMBL" id="ML975175">
    <property type="protein sequence ID" value="KAF1809166.1"/>
    <property type="molecule type" value="Genomic_DNA"/>
</dbReference>
<evidence type="ECO:0000313" key="3">
    <source>
        <dbReference type="RefSeq" id="XP_033530797.1"/>
    </source>
</evidence>
<keyword evidence="2" id="KW-1185">Reference proteome</keyword>
<name>A0A6G1FTX9_9PEZI</name>
<dbReference type="AlphaFoldDB" id="A0A6G1FTX9"/>
<evidence type="ECO:0000313" key="1">
    <source>
        <dbReference type="EMBL" id="KAF1809166.1"/>
    </source>
</evidence>
<dbReference type="RefSeq" id="XP_033530797.1">
    <property type="nucleotide sequence ID" value="XM_033674094.1"/>
</dbReference>
<dbReference type="GeneID" id="54414664"/>